<proteinExistence type="predicted"/>
<dbReference type="Gene3D" id="3.40.50.880">
    <property type="match status" value="1"/>
</dbReference>
<gene>
    <name evidence="2" type="ORF">SERN_1153</name>
</gene>
<protein>
    <recommendedName>
        <fullName evidence="1">ThuA-like domain-containing protein</fullName>
    </recommendedName>
</protein>
<name>A0A4Z1E1N9_9MICO</name>
<dbReference type="PANTHER" id="PTHR40469">
    <property type="entry name" value="SECRETED GLYCOSYL HYDROLASE"/>
    <property type="match status" value="1"/>
</dbReference>
<dbReference type="EMBL" id="RHPJ01000002">
    <property type="protein sequence ID" value="TGO05149.1"/>
    <property type="molecule type" value="Genomic_DNA"/>
</dbReference>
<dbReference type="Pfam" id="PF06283">
    <property type="entry name" value="ThuA"/>
    <property type="match status" value="1"/>
</dbReference>
<comment type="caution">
    <text evidence="2">The sequence shown here is derived from an EMBL/GenBank/DDBJ whole genome shotgun (WGS) entry which is preliminary data.</text>
</comment>
<dbReference type="PANTHER" id="PTHR40469:SF2">
    <property type="entry name" value="GALACTOSE-BINDING DOMAIN-LIKE SUPERFAMILY PROTEIN"/>
    <property type="match status" value="1"/>
</dbReference>
<sequence>MRRSALVVRGGWEGHDPVPTTDLFIPRLREAGFEVTIEDGLEVYADEDVMDRTDLVLQAWTMGEILADELTGLRRAVEAGTGLAGWHGGLLDSFRGATDYHHLVGGQFVAHPDDLIEHEVRVVQGSSGHPVLSGVAPVLELKSEQYWVQTDAHCEVLATTTHAVREGQPWQEPVTVPAVWTRQWGAGRVFACTVGHTVETLLDPWVSRVIEQGLLWAARGPRD</sequence>
<evidence type="ECO:0000313" key="2">
    <source>
        <dbReference type="EMBL" id="TGO05149.1"/>
    </source>
</evidence>
<dbReference type="RefSeq" id="WP_135849202.1">
    <property type="nucleotide sequence ID" value="NZ_RHPJ01000002.1"/>
</dbReference>
<keyword evidence="3" id="KW-1185">Reference proteome</keyword>
<organism evidence="2 3">
    <name type="scientific">Serinibacter arcticus</name>
    <dbReference type="NCBI Taxonomy" id="1655435"/>
    <lineage>
        <taxon>Bacteria</taxon>
        <taxon>Bacillati</taxon>
        <taxon>Actinomycetota</taxon>
        <taxon>Actinomycetes</taxon>
        <taxon>Micrococcales</taxon>
        <taxon>Beutenbergiaceae</taxon>
        <taxon>Serinibacter</taxon>
    </lineage>
</organism>
<reference evidence="2 3" key="1">
    <citation type="submission" date="2018-11" db="EMBL/GenBank/DDBJ databases">
        <title>Complete genome sequencing of the Actinobacteria Serinibacter sp. K3-2.</title>
        <authorList>
            <person name="Rakitin A.L."/>
            <person name="Beletsky A.V."/>
            <person name="Mardanov A.V."/>
            <person name="Ravin N.V."/>
            <person name="Gromova A.S."/>
            <person name="Filippova S.N."/>
            <person name="Gal'Chenko V.F."/>
        </authorList>
    </citation>
    <scope>NUCLEOTIDE SEQUENCE [LARGE SCALE GENOMIC DNA]</scope>
    <source>
        <strain evidence="2 3">K3-2</strain>
    </source>
</reference>
<accession>A0A4Z1E1N9</accession>
<dbReference type="InterPro" id="IPR029010">
    <property type="entry name" value="ThuA-like"/>
</dbReference>
<dbReference type="InterPro" id="IPR029062">
    <property type="entry name" value="Class_I_gatase-like"/>
</dbReference>
<dbReference type="OrthoDB" id="9785923at2"/>
<feature type="domain" description="ThuA-like" evidence="1">
    <location>
        <begin position="5"/>
        <end position="217"/>
    </location>
</feature>
<dbReference type="SUPFAM" id="SSF52317">
    <property type="entry name" value="Class I glutamine amidotransferase-like"/>
    <property type="match status" value="1"/>
</dbReference>
<evidence type="ECO:0000313" key="3">
    <source>
        <dbReference type="Proteomes" id="UP000297318"/>
    </source>
</evidence>
<dbReference type="Proteomes" id="UP000297318">
    <property type="component" value="Unassembled WGS sequence"/>
</dbReference>
<evidence type="ECO:0000259" key="1">
    <source>
        <dbReference type="Pfam" id="PF06283"/>
    </source>
</evidence>
<dbReference type="AlphaFoldDB" id="A0A4Z1E1N9"/>